<dbReference type="PATRIC" id="fig|80852.17.peg.4228"/>
<name>A0A090IBT6_9GAMM</name>
<keyword evidence="1" id="KW-0614">Plasmid</keyword>
<dbReference type="EMBL" id="LN554848">
    <property type="protein sequence ID" value="CED57987.1"/>
    <property type="molecule type" value="Genomic_DNA"/>
</dbReference>
<dbReference type="Proteomes" id="UP000032427">
    <property type="component" value="Plasmid pAWOD920"/>
</dbReference>
<dbReference type="AlphaFoldDB" id="A0A090IBT6"/>
<organism evidence="1 2">
    <name type="scientific">Aliivibrio wodanis</name>
    <dbReference type="NCBI Taxonomy" id="80852"/>
    <lineage>
        <taxon>Bacteria</taxon>
        <taxon>Pseudomonadati</taxon>
        <taxon>Pseudomonadota</taxon>
        <taxon>Gammaproteobacteria</taxon>
        <taxon>Vibrionales</taxon>
        <taxon>Vibrionaceae</taxon>
        <taxon>Aliivibrio</taxon>
    </lineage>
</organism>
<sequence>MIKTFKEPNAKNTLLLEKELSETSFVRFKTYKLKKTSIIWYNKSLVKELNIDESKVESEILDNFSYVTKEYTNNINIFTNDSKFFLADRYGSRYEICNGGGARCGSNGNFQIKGIGANPLVSLQMDEHHSHGKLCILEAVNEAIWGEVCHKNLPYGAVRTLAIINTNTAIRSFYGLPEPRDLPCVLAIRQVSIRPAHFVRAPFFFPKYEYQYLRDNDTLRVKKAIHLLKDNLIVNKLHIEEPLQNALSHFLIKLAEQIAASRILGIPHRSLTSSNICLDTKFIDFGTISAVPNFSNYRYGHENYGVWDDHKLIVKWLHNLIFFINKYNKEKISDHHLNLLTTTFIENLSYFENVLLSNILRIKKSDFIKVNSFKVALQNQSETNWNRLDLMEDIVRLANKMDMYVDKNAVFHLRNEKFSQKYIINQTLKMINNTTIDDKSISDFINVYQNM</sequence>
<geneLocation type="plasmid" evidence="1 2">
    <name>pAWOD920</name>
</geneLocation>
<dbReference type="HOGENOM" id="CLU_596980_0_0_6"/>
<evidence type="ECO:0000313" key="1">
    <source>
        <dbReference type="EMBL" id="CED57987.1"/>
    </source>
</evidence>
<dbReference type="KEGG" id="awd:AWOD_p920_64"/>
<accession>A0A090IBT6</accession>
<keyword evidence="2" id="KW-1185">Reference proteome</keyword>
<protein>
    <submittedName>
        <fullName evidence="1">Putative bacteriocin maturation protein</fullName>
    </submittedName>
</protein>
<gene>
    <name evidence="1" type="ORF">AWOD_p920_64</name>
</gene>
<evidence type="ECO:0000313" key="2">
    <source>
        <dbReference type="Proteomes" id="UP000032427"/>
    </source>
</evidence>
<proteinExistence type="predicted"/>
<dbReference type="OrthoDB" id="8482295at2"/>
<reference evidence="2" key="1">
    <citation type="submission" date="2014-09" db="EMBL/GenBank/DDBJ databases">
        <authorList>
            <person name="Hjerde E."/>
        </authorList>
    </citation>
    <scope>NUCLEOTIDE SEQUENCE [LARGE SCALE GENOMIC DNA]</scope>
    <source>
        <strain evidence="2">06/09/139</strain>
        <plasmid evidence="2">pAWOD920</plasmid>
    </source>
</reference>